<evidence type="ECO:0008006" key="3">
    <source>
        <dbReference type="Google" id="ProtNLM"/>
    </source>
</evidence>
<comment type="caution">
    <text evidence="1">The sequence shown here is derived from an EMBL/GenBank/DDBJ whole genome shotgun (WGS) entry which is preliminary data.</text>
</comment>
<dbReference type="Gene3D" id="3.40.50.720">
    <property type="entry name" value="NAD(P)-binding Rossmann-like Domain"/>
    <property type="match status" value="1"/>
</dbReference>
<evidence type="ECO:0000313" key="1">
    <source>
        <dbReference type="EMBL" id="NMO01899.1"/>
    </source>
</evidence>
<dbReference type="AlphaFoldDB" id="A0A848KUJ8"/>
<keyword evidence="2" id="KW-1185">Reference proteome</keyword>
<proteinExistence type="predicted"/>
<name>A0A848KUJ8_9ACTN</name>
<gene>
    <name evidence="1" type="ORF">HH308_11830</name>
</gene>
<dbReference type="RefSeq" id="WP_170194405.1">
    <property type="nucleotide sequence ID" value="NZ_JABBNB010000010.1"/>
</dbReference>
<evidence type="ECO:0000313" key="2">
    <source>
        <dbReference type="Proteomes" id="UP000550729"/>
    </source>
</evidence>
<dbReference type="Proteomes" id="UP000550729">
    <property type="component" value="Unassembled WGS sequence"/>
</dbReference>
<reference evidence="1 2" key="1">
    <citation type="submission" date="2020-04" db="EMBL/GenBank/DDBJ databases">
        <title>Gordonia sp. nov. TBRC 11910.</title>
        <authorList>
            <person name="Suriyachadkun C."/>
        </authorList>
    </citation>
    <scope>NUCLEOTIDE SEQUENCE [LARGE SCALE GENOMIC DNA]</scope>
    <source>
        <strain evidence="1 2">TBRC 11910</strain>
    </source>
</reference>
<protein>
    <recommendedName>
        <fullName evidence="3">Bacteriocin biosynthesis cyclodehydratase domain-containing protein</fullName>
    </recommendedName>
</protein>
<sequence>MTTAAAQPPVVRPGATILVRRPDRIQLGCDPEHATILDLTPPATAESMVAVLRFLSVPRTHPEVSRYLRSIGLSRNDFEVLVEQLEACDALLPTSGARRISELRVRVHGRGPIADRLTDSLSDSGLRIMNSVRAPRMPWTDTQVAILTDYHAHDPMVIKLLMRQRIPHLAVRLRDGVGIVGPLVLPGLSSCLRCADHYRATLDPQWPTVAAQLLGKPGYASGATIRATVALAHEQIEQIANRLSTSGEPDVAAPPDLVDHTLEFHVNPVRLRRKHWPAHPSCGCSPAG</sequence>
<accession>A0A848KUJ8</accession>
<organism evidence="1 2">
    <name type="scientific">Gordonia asplenii</name>
    <dbReference type="NCBI Taxonomy" id="2725283"/>
    <lineage>
        <taxon>Bacteria</taxon>
        <taxon>Bacillati</taxon>
        <taxon>Actinomycetota</taxon>
        <taxon>Actinomycetes</taxon>
        <taxon>Mycobacteriales</taxon>
        <taxon>Gordoniaceae</taxon>
        <taxon>Gordonia</taxon>
    </lineage>
</organism>
<dbReference type="EMBL" id="JABBNB010000010">
    <property type="protein sequence ID" value="NMO01899.1"/>
    <property type="molecule type" value="Genomic_DNA"/>
</dbReference>